<name>A0A3P2A777_9NEIS</name>
<proteinExistence type="predicted"/>
<dbReference type="Proteomes" id="UP000269923">
    <property type="component" value="Unassembled WGS sequence"/>
</dbReference>
<dbReference type="InterPro" id="IPR056025">
    <property type="entry name" value="ACP_dom"/>
</dbReference>
<reference evidence="3 4" key="1">
    <citation type="submission" date="2018-11" db="EMBL/GenBank/DDBJ databases">
        <title>Genomes From Bacteria Associated with the Canine Oral Cavity: a Test Case for Automated Genome-Based Taxonomic Assignment.</title>
        <authorList>
            <person name="Coil D.A."/>
            <person name="Jospin G."/>
            <person name="Darling A.E."/>
            <person name="Wallis C."/>
            <person name="Davis I.J."/>
            <person name="Harris S."/>
            <person name="Eisen J.A."/>
            <person name="Holcombe L.J."/>
            <person name="O'Flynn C."/>
        </authorList>
    </citation>
    <scope>NUCLEOTIDE SEQUENCE [LARGE SCALE GENOMIC DNA]</scope>
    <source>
        <strain evidence="3 4">COT-280</strain>
    </source>
</reference>
<dbReference type="RefSeq" id="WP_124795691.1">
    <property type="nucleotide sequence ID" value="NZ_RQYC01000015.1"/>
</dbReference>
<evidence type="ECO:0000259" key="2">
    <source>
        <dbReference type="Pfam" id="PF24574"/>
    </source>
</evidence>
<evidence type="ECO:0000313" key="4">
    <source>
        <dbReference type="Proteomes" id="UP000269923"/>
    </source>
</evidence>
<evidence type="ECO:0000313" key="3">
    <source>
        <dbReference type="EMBL" id="RRD89473.1"/>
    </source>
</evidence>
<sequence>MMKALKIFSAVALSAGLIASASAATSPINANKITKRANVSYTCQGGKHLTVSYGFNAAGVPVTATARVNGQNRVMRYDLNHSDNVSSFFKDARGYRLGASNIDSRNYRKASVMVTEPNNRIAFKSCMPR</sequence>
<dbReference type="OrthoDB" id="8612002at2"/>
<dbReference type="EMBL" id="RQYC01000015">
    <property type="protein sequence ID" value="RRD89473.1"/>
    <property type="molecule type" value="Genomic_DNA"/>
</dbReference>
<dbReference type="AlphaFoldDB" id="A0A3P2A777"/>
<evidence type="ECO:0000256" key="1">
    <source>
        <dbReference type="SAM" id="SignalP"/>
    </source>
</evidence>
<feature type="signal peptide" evidence="1">
    <location>
        <begin position="1"/>
        <end position="23"/>
    </location>
</feature>
<keyword evidence="1" id="KW-0732">Signal</keyword>
<comment type="caution">
    <text evidence="3">The sequence shown here is derived from an EMBL/GenBank/DDBJ whole genome shotgun (WGS) entry which is preliminary data.</text>
</comment>
<dbReference type="Pfam" id="PF24574">
    <property type="entry name" value="Nm-ACP"/>
    <property type="match status" value="1"/>
</dbReference>
<protein>
    <submittedName>
        <fullName evidence="3">Adhesin</fullName>
    </submittedName>
</protein>
<organism evidence="3 4">
    <name type="scientific">Conchiformibius steedae</name>
    <dbReference type="NCBI Taxonomy" id="153493"/>
    <lineage>
        <taxon>Bacteria</taxon>
        <taxon>Pseudomonadati</taxon>
        <taxon>Pseudomonadota</taxon>
        <taxon>Betaproteobacteria</taxon>
        <taxon>Neisseriales</taxon>
        <taxon>Neisseriaceae</taxon>
        <taxon>Conchiformibius</taxon>
    </lineage>
</organism>
<accession>A0A3P2A777</accession>
<dbReference type="CDD" id="cd21836">
    <property type="entry name" value="adhesin_CP"/>
    <property type="match status" value="1"/>
</dbReference>
<keyword evidence="4" id="KW-1185">Reference proteome</keyword>
<feature type="domain" description="ACP-like" evidence="2">
    <location>
        <begin position="35"/>
        <end position="128"/>
    </location>
</feature>
<feature type="chain" id="PRO_5018055320" evidence="1">
    <location>
        <begin position="24"/>
        <end position="129"/>
    </location>
</feature>
<gene>
    <name evidence="3" type="ORF">EII21_08775</name>
</gene>